<dbReference type="AlphaFoldDB" id="A0AAJ0MFA6"/>
<sequence>MDFRMDIDLNPRKRFRDDELTLDTEEGRAAKKTRQTHETVTHMLSDAFAFPRDTMSMSLSVFDPPSPSDSAPSPPASISDEENNNSFQQSALSQPQHQHQPQSTIISALNHTRRNQYYLRQGYPLSWLYSSSQVSASCSTVTHGDGIDIW</sequence>
<dbReference type="EMBL" id="JAUIQD010000003">
    <property type="protein sequence ID" value="KAK3356516.1"/>
    <property type="molecule type" value="Genomic_DNA"/>
</dbReference>
<keyword evidence="3" id="KW-1185">Reference proteome</keyword>
<evidence type="ECO:0000256" key="1">
    <source>
        <dbReference type="SAM" id="MobiDB-lite"/>
    </source>
</evidence>
<organism evidence="2 3">
    <name type="scientific">Lasiosphaeria hispida</name>
    <dbReference type="NCBI Taxonomy" id="260671"/>
    <lineage>
        <taxon>Eukaryota</taxon>
        <taxon>Fungi</taxon>
        <taxon>Dikarya</taxon>
        <taxon>Ascomycota</taxon>
        <taxon>Pezizomycotina</taxon>
        <taxon>Sordariomycetes</taxon>
        <taxon>Sordariomycetidae</taxon>
        <taxon>Sordariales</taxon>
        <taxon>Lasiosphaeriaceae</taxon>
        <taxon>Lasiosphaeria</taxon>
    </lineage>
</organism>
<gene>
    <name evidence="2" type="ORF">B0T25DRAFT_536895</name>
</gene>
<reference evidence="2" key="2">
    <citation type="submission" date="2023-06" db="EMBL/GenBank/DDBJ databases">
        <authorList>
            <consortium name="Lawrence Berkeley National Laboratory"/>
            <person name="Haridas S."/>
            <person name="Hensen N."/>
            <person name="Bonometti L."/>
            <person name="Westerberg I."/>
            <person name="Brannstrom I.O."/>
            <person name="Guillou S."/>
            <person name="Cros-Aarteil S."/>
            <person name="Calhoun S."/>
            <person name="Kuo A."/>
            <person name="Mondo S."/>
            <person name="Pangilinan J."/>
            <person name="Riley R."/>
            <person name="Labutti K."/>
            <person name="Andreopoulos B."/>
            <person name="Lipzen A."/>
            <person name="Chen C."/>
            <person name="Yanf M."/>
            <person name="Daum C."/>
            <person name="Ng V."/>
            <person name="Clum A."/>
            <person name="Steindorff A."/>
            <person name="Ohm R."/>
            <person name="Martin F."/>
            <person name="Silar P."/>
            <person name="Natvig D."/>
            <person name="Lalanne C."/>
            <person name="Gautier V."/>
            <person name="Ament-Velasquez S.L."/>
            <person name="Kruys A."/>
            <person name="Hutchinson M.I."/>
            <person name="Powell A.J."/>
            <person name="Barry K."/>
            <person name="Miller A.N."/>
            <person name="Grigoriev I.V."/>
            <person name="Debuchy R."/>
            <person name="Gladieux P."/>
            <person name="Thoren M.H."/>
            <person name="Johannesson H."/>
        </authorList>
    </citation>
    <scope>NUCLEOTIDE SEQUENCE</scope>
    <source>
        <strain evidence="2">CBS 955.72</strain>
    </source>
</reference>
<accession>A0AAJ0MFA6</accession>
<evidence type="ECO:0000313" key="2">
    <source>
        <dbReference type="EMBL" id="KAK3356516.1"/>
    </source>
</evidence>
<reference evidence="2" key="1">
    <citation type="journal article" date="2023" name="Mol. Phylogenet. Evol.">
        <title>Genome-scale phylogeny and comparative genomics of the fungal order Sordariales.</title>
        <authorList>
            <person name="Hensen N."/>
            <person name="Bonometti L."/>
            <person name="Westerberg I."/>
            <person name="Brannstrom I.O."/>
            <person name="Guillou S."/>
            <person name="Cros-Aarteil S."/>
            <person name="Calhoun S."/>
            <person name="Haridas S."/>
            <person name="Kuo A."/>
            <person name="Mondo S."/>
            <person name="Pangilinan J."/>
            <person name="Riley R."/>
            <person name="LaButti K."/>
            <person name="Andreopoulos B."/>
            <person name="Lipzen A."/>
            <person name="Chen C."/>
            <person name="Yan M."/>
            <person name="Daum C."/>
            <person name="Ng V."/>
            <person name="Clum A."/>
            <person name="Steindorff A."/>
            <person name="Ohm R.A."/>
            <person name="Martin F."/>
            <person name="Silar P."/>
            <person name="Natvig D.O."/>
            <person name="Lalanne C."/>
            <person name="Gautier V."/>
            <person name="Ament-Velasquez S.L."/>
            <person name="Kruys A."/>
            <person name="Hutchinson M.I."/>
            <person name="Powell A.J."/>
            <person name="Barry K."/>
            <person name="Miller A.N."/>
            <person name="Grigoriev I.V."/>
            <person name="Debuchy R."/>
            <person name="Gladieux P."/>
            <person name="Hiltunen Thoren M."/>
            <person name="Johannesson H."/>
        </authorList>
    </citation>
    <scope>NUCLEOTIDE SEQUENCE</scope>
    <source>
        <strain evidence="2">CBS 955.72</strain>
    </source>
</reference>
<evidence type="ECO:0000313" key="3">
    <source>
        <dbReference type="Proteomes" id="UP001275084"/>
    </source>
</evidence>
<name>A0AAJ0MFA6_9PEZI</name>
<protein>
    <submittedName>
        <fullName evidence="2">Uncharacterized protein</fullName>
    </submittedName>
</protein>
<feature type="compositionally biased region" description="Pro residues" evidence="1">
    <location>
        <begin position="64"/>
        <end position="75"/>
    </location>
</feature>
<feature type="region of interest" description="Disordered" evidence="1">
    <location>
        <begin position="58"/>
        <end position="103"/>
    </location>
</feature>
<feature type="compositionally biased region" description="Low complexity" evidence="1">
    <location>
        <begin position="88"/>
        <end position="103"/>
    </location>
</feature>
<dbReference type="Proteomes" id="UP001275084">
    <property type="component" value="Unassembled WGS sequence"/>
</dbReference>
<comment type="caution">
    <text evidence="2">The sequence shown here is derived from an EMBL/GenBank/DDBJ whole genome shotgun (WGS) entry which is preliminary data.</text>
</comment>
<proteinExistence type="predicted"/>